<organism evidence="9 10">
    <name type="scientific">Polynucleobacter wuianus</name>
    <dbReference type="NCBI Taxonomy" id="1743168"/>
    <lineage>
        <taxon>Bacteria</taxon>
        <taxon>Pseudomonadati</taxon>
        <taxon>Pseudomonadota</taxon>
        <taxon>Betaproteobacteria</taxon>
        <taxon>Burkholderiales</taxon>
        <taxon>Burkholderiaceae</taxon>
        <taxon>Polynucleobacter</taxon>
    </lineage>
</organism>
<keyword evidence="4" id="KW-0472">Membrane</keyword>
<dbReference type="InterPro" id="IPR027417">
    <property type="entry name" value="P-loop_NTPase"/>
</dbReference>
<reference evidence="10" key="1">
    <citation type="submission" date="2016-05" db="EMBL/GenBank/DDBJ databases">
        <title>Polynucleobacter sp. QLW-P1FAT50C-4 genome.</title>
        <authorList>
            <person name="Hahn M.W."/>
        </authorList>
    </citation>
    <scope>NUCLEOTIDE SEQUENCE [LARGE SCALE GENOMIC DNA]</scope>
    <source>
        <strain evidence="10">QLW-P1FAT50C-4</strain>
    </source>
</reference>
<dbReference type="InterPro" id="IPR003593">
    <property type="entry name" value="AAA+_ATPase"/>
</dbReference>
<dbReference type="PROSITE" id="PS50893">
    <property type="entry name" value="ABC_TRANSPORTER_2"/>
    <property type="match status" value="1"/>
</dbReference>
<evidence type="ECO:0000259" key="8">
    <source>
        <dbReference type="PROSITE" id="PS50893"/>
    </source>
</evidence>
<evidence type="ECO:0000256" key="1">
    <source>
        <dbReference type="ARBA" id="ARBA00005417"/>
    </source>
</evidence>
<dbReference type="Gene3D" id="3.40.50.300">
    <property type="entry name" value="P-loop containing nucleotide triphosphate hydrolases"/>
    <property type="match status" value="1"/>
</dbReference>
<evidence type="ECO:0000256" key="2">
    <source>
        <dbReference type="ARBA" id="ARBA00022448"/>
    </source>
</evidence>
<dbReference type="PROSITE" id="PS00211">
    <property type="entry name" value="ABC_TRANSPORTER_1"/>
    <property type="match status" value="1"/>
</dbReference>
<keyword evidence="6 9" id="KW-0067">ATP-binding</keyword>
<evidence type="ECO:0000313" key="9">
    <source>
        <dbReference type="EMBL" id="ANI99291.1"/>
    </source>
</evidence>
<sequence>MALLEIDHINTAYDRIDVLEDVSIKVERGQITCILGANGAGKSTLIRSILGLTPANRGKIIFNGADITHLPTHRIIGQGIACVPEGRRVFPRMTVDENLSVGAYLVGDQKVIQERRDRVKTLFPRLAERANQLAGTMSGGEQAMLAIGRSLMSSPELLIFDEPSLGLSPLFVKENFKIIKEINEMSTTVLLVEQNVRQTLAIAHCGYVIAKGQVVAQGSASELAENSEVQAAYFG</sequence>
<protein>
    <submittedName>
        <fullName evidence="9">ABC transporter ATP-binding protein</fullName>
    </submittedName>
</protein>
<dbReference type="PANTHER" id="PTHR43820:SF4">
    <property type="entry name" value="HIGH-AFFINITY BRANCHED-CHAIN AMINO ACID TRANSPORT ATP-BINDING PROTEIN LIVF"/>
    <property type="match status" value="1"/>
</dbReference>
<name>A0A191UEH1_9BURK</name>
<dbReference type="GO" id="GO:0005524">
    <property type="term" value="F:ATP binding"/>
    <property type="evidence" value="ECO:0007669"/>
    <property type="project" value="UniProtKB-KW"/>
</dbReference>
<evidence type="ECO:0000256" key="6">
    <source>
        <dbReference type="ARBA" id="ARBA00022840"/>
    </source>
</evidence>
<dbReference type="InterPro" id="IPR052156">
    <property type="entry name" value="BCAA_Transport_ATP-bd_LivF"/>
</dbReference>
<dbReference type="AlphaFoldDB" id="A0A191UEH1"/>
<feature type="domain" description="ABC transporter" evidence="8">
    <location>
        <begin position="4"/>
        <end position="234"/>
    </location>
</feature>
<evidence type="ECO:0000256" key="5">
    <source>
        <dbReference type="ARBA" id="ARBA00022741"/>
    </source>
</evidence>
<keyword evidence="10" id="KW-1185">Reference proteome</keyword>
<dbReference type="KEGG" id="pwu:A8O14_03770"/>
<proteinExistence type="inferred from homology"/>
<comment type="similarity">
    <text evidence="1">Belongs to the ABC transporter superfamily.</text>
</comment>
<dbReference type="SUPFAM" id="SSF52540">
    <property type="entry name" value="P-loop containing nucleoside triphosphate hydrolases"/>
    <property type="match status" value="1"/>
</dbReference>
<keyword evidence="5" id="KW-0547">Nucleotide-binding</keyword>
<keyword evidence="7" id="KW-0029">Amino-acid transport</keyword>
<dbReference type="InterPro" id="IPR003439">
    <property type="entry name" value="ABC_transporter-like_ATP-bd"/>
</dbReference>
<dbReference type="OrthoDB" id="9776369at2"/>
<dbReference type="CDD" id="cd03224">
    <property type="entry name" value="ABC_TM1139_LivF_branched"/>
    <property type="match status" value="1"/>
</dbReference>
<evidence type="ECO:0000313" key="10">
    <source>
        <dbReference type="Proteomes" id="UP000078463"/>
    </source>
</evidence>
<dbReference type="EMBL" id="CP015922">
    <property type="protein sequence ID" value="ANI99291.1"/>
    <property type="molecule type" value="Genomic_DNA"/>
</dbReference>
<dbReference type="Proteomes" id="UP000078463">
    <property type="component" value="Chromosome"/>
</dbReference>
<evidence type="ECO:0000256" key="3">
    <source>
        <dbReference type="ARBA" id="ARBA00022475"/>
    </source>
</evidence>
<dbReference type="GO" id="GO:0016887">
    <property type="term" value="F:ATP hydrolysis activity"/>
    <property type="evidence" value="ECO:0007669"/>
    <property type="project" value="InterPro"/>
</dbReference>
<keyword evidence="2" id="KW-0813">Transport</keyword>
<dbReference type="GO" id="GO:0015658">
    <property type="term" value="F:branched-chain amino acid transmembrane transporter activity"/>
    <property type="evidence" value="ECO:0007669"/>
    <property type="project" value="TreeGrafter"/>
</dbReference>
<dbReference type="RefSeq" id="WP_068948295.1">
    <property type="nucleotide sequence ID" value="NZ_CP015922.1"/>
</dbReference>
<keyword evidence="4" id="KW-0997">Cell inner membrane</keyword>
<dbReference type="SMART" id="SM00382">
    <property type="entry name" value="AAA"/>
    <property type="match status" value="1"/>
</dbReference>
<dbReference type="STRING" id="1743168.A8O14_03770"/>
<keyword evidence="3" id="KW-1003">Cell membrane</keyword>
<gene>
    <name evidence="9" type="ORF">A8O14_03770</name>
</gene>
<evidence type="ECO:0000256" key="7">
    <source>
        <dbReference type="ARBA" id="ARBA00022970"/>
    </source>
</evidence>
<dbReference type="Pfam" id="PF00005">
    <property type="entry name" value="ABC_tran"/>
    <property type="match status" value="1"/>
</dbReference>
<dbReference type="GO" id="GO:0015807">
    <property type="term" value="P:L-amino acid transport"/>
    <property type="evidence" value="ECO:0007669"/>
    <property type="project" value="TreeGrafter"/>
</dbReference>
<accession>A0A191UEH1</accession>
<evidence type="ECO:0000256" key="4">
    <source>
        <dbReference type="ARBA" id="ARBA00022519"/>
    </source>
</evidence>
<dbReference type="InterPro" id="IPR017871">
    <property type="entry name" value="ABC_transporter-like_CS"/>
</dbReference>
<dbReference type="PANTHER" id="PTHR43820">
    <property type="entry name" value="HIGH-AFFINITY BRANCHED-CHAIN AMINO ACID TRANSPORT ATP-BINDING PROTEIN LIVF"/>
    <property type="match status" value="1"/>
</dbReference>